<dbReference type="GO" id="GO:0006310">
    <property type="term" value="P:DNA recombination"/>
    <property type="evidence" value="ECO:0007669"/>
    <property type="project" value="TreeGrafter"/>
</dbReference>
<evidence type="ECO:0000313" key="12">
    <source>
        <dbReference type="Proteomes" id="UP000717585"/>
    </source>
</evidence>
<dbReference type="Pfam" id="PF01131">
    <property type="entry name" value="Topoisom_bac"/>
    <property type="match status" value="1"/>
</dbReference>
<evidence type="ECO:0000256" key="3">
    <source>
        <dbReference type="ARBA" id="ARBA00012891"/>
    </source>
</evidence>
<dbReference type="Proteomes" id="UP000717585">
    <property type="component" value="Unassembled WGS sequence"/>
</dbReference>
<dbReference type="EC" id="5.6.2.1" evidence="3 7"/>
<dbReference type="OrthoDB" id="430051at2759"/>
<evidence type="ECO:0000256" key="2">
    <source>
        <dbReference type="ARBA" id="ARBA00009446"/>
    </source>
</evidence>
<dbReference type="InterPro" id="IPR023405">
    <property type="entry name" value="Topo_IA_core_domain"/>
</dbReference>
<dbReference type="InterPro" id="IPR013825">
    <property type="entry name" value="Topo_IA_cen_sub2"/>
</dbReference>
<dbReference type="PROSITE" id="PS50880">
    <property type="entry name" value="TOPRIM"/>
    <property type="match status" value="1"/>
</dbReference>
<feature type="compositionally biased region" description="Basic and acidic residues" evidence="8">
    <location>
        <begin position="303"/>
        <end position="315"/>
    </location>
</feature>
<organism evidence="11 12">
    <name type="scientific">Carpediemonas membranifera</name>
    <dbReference type="NCBI Taxonomy" id="201153"/>
    <lineage>
        <taxon>Eukaryota</taxon>
        <taxon>Metamonada</taxon>
        <taxon>Carpediemonas-like organisms</taxon>
        <taxon>Carpediemonas</taxon>
    </lineage>
</organism>
<dbReference type="SUPFAM" id="SSF56712">
    <property type="entry name" value="Prokaryotic type I DNA topoisomerase"/>
    <property type="match status" value="1"/>
</dbReference>
<feature type="region of interest" description="Disordered" evidence="8">
    <location>
        <begin position="303"/>
        <end position="332"/>
    </location>
</feature>
<comment type="function">
    <text evidence="7">Introduces a single-strand break via transesterification at a target site in duplex DNA. Releases the supercoiling and torsional tension of DNA introduced during the DNA replication and transcription by transiently cleaving and rejoining one strand of the DNA duplex. The scissile phosphodiester is attacked by the catalytic tyrosine of the enzyme, resulting in the formation of a DNA-(5'-phosphotyrosyl)-enzyme intermediate and the expulsion of a 3'-OH DNA strand.</text>
</comment>
<keyword evidence="4 7" id="KW-0799">Topoisomerase</keyword>
<keyword evidence="5 7" id="KW-0238">DNA-binding</keyword>
<evidence type="ECO:0000313" key="11">
    <source>
        <dbReference type="EMBL" id="KAG9391189.1"/>
    </source>
</evidence>
<dbReference type="EMBL" id="JAHDYR010000062">
    <property type="protein sequence ID" value="KAG9391189.1"/>
    <property type="molecule type" value="Genomic_DNA"/>
</dbReference>
<comment type="catalytic activity">
    <reaction evidence="1 7">
        <text>ATP-independent breakage of single-stranded DNA, followed by passage and rejoining.</text>
        <dbReference type="EC" id="5.6.2.1"/>
    </reaction>
</comment>
<dbReference type="InterPro" id="IPR013826">
    <property type="entry name" value="Topo_IA_cen_sub3"/>
</dbReference>
<protein>
    <recommendedName>
        <fullName evidence="3 7">DNA topoisomerase</fullName>
        <ecNumber evidence="3 7">5.6.2.1</ecNumber>
    </recommendedName>
</protein>
<evidence type="ECO:0000256" key="8">
    <source>
        <dbReference type="SAM" id="MobiDB-lite"/>
    </source>
</evidence>
<dbReference type="Gene3D" id="1.10.290.10">
    <property type="entry name" value="Topoisomerase I, domain 4"/>
    <property type="match status" value="1"/>
</dbReference>
<dbReference type="GO" id="GO:0003917">
    <property type="term" value="F:DNA topoisomerase type I (single strand cut, ATP-independent) activity"/>
    <property type="evidence" value="ECO:0007669"/>
    <property type="project" value="UniProtKB-EC"/>
</dbReference>
<dbReference type="InterPro" id="IPR003602">
    <property type="entry name" value="Topo_IA_DNA-bd_dom"/>
</dbReference>
<comment type="similarity">
    <text evidence="2 7">Belongs to the type IA topoisomerase family.</text>
</comment>
<evidence type="ECO:0000259" key="9">
    <source>
        <dbReference type="PROSITE" id="PS50880"/>
    </source>
</evidence>
<keyword evidence="6 7" id="KW-0413">Isomerase</keyword>
<evidence type="ECO:0000256" key="7">
    <source>
        <dbReference type="RuleBase" id="RU362092"/>
    </source>
</evidence>
<dbReference type="CDD" id="cd00186">
    <property type="entry name" value="TOP1Ac"/>
    <property type="match status" value="1"/>
</dbReference>
<dbReference type="GO" id="GO:0005634">
    <property type="term" value="C:nucleus"/>
    <property type="evidence" value="ECO:0007669"/>
    <property type="project" value="TreeGrafter"/>
</dbReference>
<dbReference type="SMART" id="SM00437">
    <property type="entry name" value="TOP1Ac"/>
    <property type="match status" value="1"/>
</dbReference>
<dbReference type="Gene3D" id="2.70.20.10">
    <property type="entry name" value="Topoisomerase I, domain 3"/>
    <property type="match status" value="1"/>
</dbReference>
<dbReference type="PRINTS" id="PR00417">
    <property type="entry name" value="PRTPISMRASEI"/>
</dbReference>
<dbReference type="GO" id="GO:0003677">
    <property type="term" value="F:DNA binding"/>
    <property type="evidence" value="ECO:0007669"/>
    <property type="project" value="UniProtKB-KW"/>
</dbReference>
<dbReference type="GO" id="GO:0006281">
    <property type="term" value="P:DNA repair"/>
    <property type="evidence" value="ECO:0007669"/>
    <property type="project" value="TreeGrafter"/>
</dbReference>
<dbReference type="InterPro" id="IPR006171">
    <property type="entry name" value="TOPRIM_dom"/>
</dbReference>
<keyword evidence="12" id="KW-1185">Reference proteome</keyword>
<dbReference type="PANTHER" id="PTHR11390:SF21">
    <property type="entry name" value="DNA TOPOISOMERASE 3-ALPHA"/>
    <property type="match status" value="1"/>
</dbReference>
<evidence type="ECO:0000256" key="4">
    <source>
        <dbReference type="ARBA" id="ARBA00023029"/>
    </source>
</evidence>
<dbReference type="Gene3D" id="3.40.50.140">
    <property type="match status" value="1"/>
</dbReference>
<dbReference type="PROSITE" id="PS52039">
    <property type="entry name" value="TOPO_IA_2"/>
    <property type="match status" value="1"/>
</dbReference>
<evidence type="ECO:0000256" key="5">
    <source>
        <dbReference type="ARBA" id="ARBA00023125"/>
    </source>
</evidence>
<accession>A0A8J6AZS2</accession>
<reference evidence="11" key="1">
    <citation type="submission" date="2021-05" db="EMBL/GenBank/DDBJ databases">
        <title>A free-living protist that lacks canonical eukaryotic 1 DNA replication and segregation systems.</title>
        <authorList>
            <person name="Salas-Leiva D.E."/>
            <person name="Tromer E.C."/>
            <person name="Curtis B.A."/>
            <person name="Jerlstrom-Hultqvist J."/>
            <person name="Kolisko M."/>
            <person name="Yi Z."/>
            <person name="Salas-Leiva J.S."/>
            <person name="Gallot-Lavallee L."/>
            <person name="Kops G.J.P.L."/>
            <person name="Archibald J.M."/>
            <person name="Simpson A.G.B."/>
            <person name="Roger A.J."/>
        </authorList>
    </citation>
    <scope>NUCLEOTIDE SEQUENCE</scope>
    <source>
        <strain evidence="11">BICM</strain>
    </source>
</reference>
<gene>
    <name evidence="11" type="ORF">J8273_7463</name>
</gene>
<dbReference type="SMART" id="SM00436">
    <property type="entry name" value="TOP1Bc"/>
    <property type="match status" value="1"/>
</dbReference>
<dbReference type="GO" id="GO:0006265">
    <property type="term" value="P:DNA topological change"/>
    <property type="evidence" value="ECO:0007669"/>
    <property type="project" value="InterPro"/>
</dbReference>
<evidence type="ECO:0000256" key="6">
    <source>
        <dbReference type="ARBA" id="ARBA00023235"/>
    </source>
</evidence>
<dbReference type="AlphaFoldDB" id="A0A8J6AZS2"/>
<dbReference type="PROSITE" id="PS00396">
    <property type="entry name" value="TOPO_IA_1"/>
    <property type="match status" value="1"/>
</dbReference>
<dbReference type="InterPro" id="IPR023406">
    <property type="entry name" value="Topo_IA_AS"/>
</dbReference>
<dbReference type="InterPro" id="IPR000380">
    <property type="entry name" value="Topo_IA"/>
</dbReference>
<dbReference type="InterPro" id="IPR003601">
    <property type="entry name" value="Topo_IA_2"/>
</dbReference>
<evidence type="ECO:0000259" key="10">
    <source>
        <dbReference type="PROSITE" id="PS52039"/>
    </source>
</evidence>
<dbReference type="PANTHER" id="PTHR11390">
    <property type="entry name" value="PROKARYOTIC DNA TOPOISOMERASE"/>
    <property type="match status" value="1"/>
</dbReference>
<name>A0A8J6AZS2_9EUKA</name>
<dbReference type="InterPro" id="IPR013824">
    <property type="entry name" value="Topo_IA_cen_sub1"/>
</dbReference>
<feature type="domain" description="Toprim" evidence="9">
    <location>
        <begin position="1"/>
        <end position="84"/>
    </location>
</feature>
<sequence length="545" mass="59913">MQFPQGTKDWNGVDPAVLFTCPVTKHITKDAAKIARQIEKEARRADHLVLWTDCDREGENIGAEIADTAGRANPRIDVHRARFNAVTGYDVTRALDNLDKLDTALAAAADVRSELDLRIGAAFTRHLTLSARRHMGMSAPKLLSYGPCQIPTLGLVIEAADRHDTFIPQSFWYLKLFATLPWGKVPFTWTRGRLFDQRAVEILHARTVDRPVLLERVEEAESKVVRPRPMDTIGLQTSMARRYRVPASTTMKVAESLYQRGLLSYPRTETTIFAQTIDLDRILSDISSTPEVARMAARLRELGRVSPRNDGRSDGAHPPIHPTGPATLPGGSVEQKLYDLVTRRFMACQAPDGVDSTMRLSATVGPERFHASFRSVKSKGWREFEGSGGNERGLPEASQVRGLRELPSTGVKLESGQTEPPPLLDEAGLIRAMNDRGIGTDATTAEHVNTIISRNYATRETSAIKPTPLGRGLISGLLGCGASAQALVKPTGRALTEMRMRRVAGGLERPGDVVRQTVDVHTAAWREVLGGTRAIVARMQEQMNA</sequence>
<proteinExistence type="inferred from homology"/>
<comment type="caution">
    <text evidence="11">The sequence shown here is derived from an EMBL/GenBank/DDBJ whole genome shotgun (WGS) entry which is preliminary data.</text>
</comment>
<dbReference type="Pfam" id="PF01751">
    <property type="entry name" value="Toprim"/>
    <property type="match status" value="1"/>
</dbReference>
<dbReference type="InterPro" id="IPR013497">
    <property type="entry name" value="Topo_IA_cen"/>
</dbReference>
<evidence type="ECO:0000256" key="1">
    <source>
        <dbReference type="ARBA" id="ARBA00000213"/>
    </source>
</evidence>
<dbReference type="Gene3D" id="1.10.460.10">
    <property type="entry name" value="Topoisomerase I, domain 2"/>
    <property type="match status" value="1"/>
</dbReference>
<feature type="domain" description="Topo IA-type catalytic" evidence="10">
    <location>
        <begin position="102"/>
        <end position="525"/>
    </location>
</feature>